<organism evidence="1 2">
    <name type="scientific">Candidozyma auris</name>
    <name type="common">Yeast</name>
    <name type="synonym">Candida auris</name>
    <dbReference type="NCBI Taxonomy" id="498019"/>
    <lineage>
        <taxon>Eukaryota</taxon>
        <taxon>Fungi</taxon>
        <taxon>Dikarya</taxon>
        <taxon>Ascomycota</taxon>
        <taxon>Saccharomycotina</taxon>
        <taxon>Pichiomycetes</taxon>
        <taxon>Metschnikowiaceae</taxon>
        <taxon>Candidozyma</taxon>
    </lineage>
</organism>
<reference evidence="2" key="1">
    <citation type="journal article" date="2015" name="BMC Genomics">
        <title>Draft genome of a commonly misdiagnosed multidrug resistant pathogen Candida auris.</title>
        <authorList>
            <person name="Chatterjee S."/>
            <person name="Alampalli S.V."/>
            <person name="Nageshan R.K."/>
            <person name="Chettiar S.T."/>
            <person name="Joshi S."/>
            <person name="Tatu U.S."/>
        </authorList>
    </citation>
    <scope>NUCLEOTIDE SEQUENCE [LARGE SCALE GENOMIC DNA]</scope>
    <source>
        <strain evidence="2">6684</strain>
    </source>
</reference>
<dbReference type="VEuPathDB" id="FungiDB:QG37_02016"/>
<proteinExistence type="predicted"/>
<sequence length="83" mass="9313">MSIGSHGNTGPRQLGANCKPHLWYGFDRNFSGMEFGRYRHNPDQIEGDTCLQKRQDLILVFEGVAAKKFSSGPQRPVSVFKSI</sequence>
<dbReference type="Proteomes" id="UP000037122">
    <property type="component" value="Unassembled WGS sequence"/>
</dbReference>
<dbReference type="EMBL" id="LGST01000016">
    <property type="protein sequence ID" value="KNE01135.1"/>
    <property type="molecule type" value="Genomic_DNA"/>
</dbReference>
<accession>A0A0L0P4I2</accession>
<evidence type="ECO:0000313" key="2">
    <source>
        <dbReference type="Proteomes" id="UP000037122"/>
    </source>
</evidence>
<evidence type="ECO:0000313" key="1">
    <source>
        <dbReference type="EMBL" id="KNE01135.1"/>
    </source>
</evidence>
<gene>
    <name evidence="1" type="ORF">QG37_02016</name>
</gene>
<name>A0A0L0P4I2_CANAR</name>
<comment type="caution">
    <text evidence="1">The sequence shown here is derived from an EMBL/GenBank/DDBJ whole genome shotgun (WGS) entry which is preliminary data.</text>
</comment>
<protein>
    <submittedName>
        <fullName evidence="1">Uncharacterized protein</fullName>
    </submittedName>
</protein>
<dbReference type="AlphaFoldDB" id="A0A0L0P4I2"/>